<keyword evidence="1" id="KW-1133">Transmembrane helix</keyword>
<dbReference type="Proteomes" id="UP001169006">
    <property type="component" value="Unassembled WGS sequence"/>
</dbReference>
<proteinExistence type="predicted"/>
<keyword evidence="3" id="KW-1185">Reference proteome</keyword>
<evidence type="ECO:0000313" key="2">
    <source>
        <dbReference type="EMBL" id="MDO1585490.1"/>
    </source>
</evidence>
<sequence>MPKTRVDTDAVKREHSDATTPQVFVSDNRVGGYDDTRRFLGKKVIDPKQTTYRPVVVLFSMTALMAMAASSVVTGNPFTLKAAEWFIGFSMGKRCFPCTLTRLD</sequence>
<reference evidence="2" key="2">
    <citation type="submission" date="2023-07" db="EMBL/GenBank/DDBJ databases">
        <authorList>
            <person name="Sun H."/>
        </authorList>
    </citation>
    <scope>NUCLEOTIDE SEQUENCE</scope>
    <source>
        <strain evidence="2">05753</strain>
    </source>
</reference>
<name>A0ABT8T4J6_9HYPH</name>
<keyword evidence="1" id="KW-0812">Transmembrane</keyword>
<protein>
    <submittedName>
        <fullName evidence="2">Uncharacterized protein</fullName>
    </submittedName>
</protein>
<gene>
    <name evidence="2" type="ORF">Q2T52_25670</name>
</gene>
<feature type="transmembrane region" description="Helical" evidence="1">
    <location>
        <begin position="52"/>
        <end position="73"/>
    </location>
</feature>
<organism evidence="2 3">
    <name type="scientific">Rhizobium oryzicola</name>
    <dbReference type="NCBI Taxonomy" id="1232668"/>
    <lineage>
        <taxon>Bacteria</taxon>
        <taxon>Pseudomonadati</taxon>
        <taxon>Pseudomonadota</taxon>
        <taxon>Alphaproteobacteria</taxon>
        <taxon>Hyphomicrobiales</taxon>
        <taxon>Rhizobiaceae</taxon>
        <taxon>Rhizobium/Agrobacterium group</taxon>
        <taxon>Rhizobium</taxon>
    </lineage>
</organism>
<comment type="caution">
    <text evidence="2">The sequence shown here is derived from an EMBL/GenBank/DDBJ whole genome shotgun (WGS) entry which is preliminary data.</text>
</comment>
<reference evidence="2" key="1">
    <citation type="journal article" date="2015" name="Int. J. Syst. Evol. Microbiol.">
        <title>Rhizobium oryzicola sp. nov., potential plant-growth-promoting endophytic bacteria isolated from rice roots.</title>
        <authorList>
            <person name="Zhang X.X."/>
            <person name="Gao J.S."/>
            <person name="Cao Y.H."/>
            <person name="Sheirdil R.A."/>
            <person name="Wang X.C."/>
            <person name="Zhang L."/>
        </authorList>
    </citation>
    <scope>NUCLEOTIDE SEQUENCE</scope>
    <source>
        <strain evidence="2">05753</strain>
    </source>
</reference>
<accession>A0ABT8T4J6</accession>
<evidence type="ECO:0000256" key="1">
    <source>
        <dbReference type="SAM" id="Phobius"/>
    </source>
</evidence>
<keyword evidence="1" id="KW-0472">Membrane</keyword>
<dbReference type="EMBL" id="JAUKWQ010000015">
    <property type="protein sequence ID" value="MDO1585490.1"/>
    <property type="molecule type" value="Genomic_DNA"/>
</dbReference>
<evidence type="ECO:0000313" key="3">
    <source>
        <dbReference type="Proteomes" id="UP001169006"/>
    </source>
</evidence>